<accession>A0A1E7Q7H2</accession>
<evidence type="ECO:0000313" key="2">
    <source>
        <dbReference type="Proteomes" id="UP000242258"/>
    </source>
</evidence>
<comment type="caution">
    <text evidence="1">The sequence shown here is derived from an EMBL/GenBank/DDBJ whole genome shotgun (WGS) entry which is preliminary data.</text>
</comment>
<gene>
    <name evidence="1" type="ORF">BI198_11655</name>
</gene>
<keyword evidence="2" id="KW-1185">Reference proteome</keyword>
<reference evidence="2" key="1">
    <citation type="submission" date="2016-09" db="EMBL/GenBank/DDBJ databases">
        <authorList>
            <person name="Wan X."/>
            <person name="Hou S."/>
        </authorList>
    </citation>
    <scope>NUCLEOTIDE SEQUENCE [LARGE SCALE GENOMIC DNA]</scope>
    <source>
        <strain evidence="2">KH87</strain>
    </source>
</reference>
<name>A0A1E7Q7H2_9GAMM</name>
<evidence type="ECO:0000313" key="1">
    <source>
        <dbReference type="EMBL" id="OEY70144.1"/>
    </source>
</evidence>
<dbReference type="RefSeq" id="WP_070049698.1">
    <property type="nucleotide sequence ID" value="NZ_CBCSDO010000010.1"/>
</dbReference>
<dbReference type="OrthoDB" id="6039234at2"/>
<dbReference type="EMBL" id="MKEK01000001">
    <property type="protein sequence ID" value="OEY70144.1"/>
    <property type="molecule type" value="Genomic_DNA"/>
</dbReference>
<proteinExistence type="predicted"/>
<dbReference type="STRING" id="1628148.BI198_11655"/>
<dbReference type="AlphaFoldDB" id="A0A1E7Q7H2"/>
<dbReference type="Proteomes" id="UP000242258">
    <property type="component" value="Unassembled WGS sequence"/>
</dbReference>
<sequence length="74" mass="8348">MLVKTVAMKMGVRIEKAEAVDQSIVLHGFAGTMPCETIITSAEAIQIFRMCFKWSILKILFKSLFSKKNKPDVK</sequence>
<organism evidence="1 2">
    <name type="scientific">Rheinheimera salexigens</name>
    <dbReference type="NCBI Taxonomy" id="1628148"/>
    <lineage>
        <taxon>Bacteria</taxon>
        <taxon>Pseudomonadati</taxon>
        <taxon>Pseudomonadota</taxon>
        <taxon>Gammaproteobacteria</taxon>
        <taxon>Chromatiales</taxon>
        <taxon>Chromatiaceae</taxon>
        <taxon>Rheinheimera</taxon>
    </lineage>
</organism>
<protein>
    <submittedName>
        <fullName evidence="1">Uncharacterized protein</fullName>
    </submittedName>
</protein>